<accession>A0ABW1P0F6</accession>
<proteinExistence type="predicted"/>
<evidence type="ECO:0000313" key="3">
    <source>
        <dbReference type="Proteomes" id="UP001596220"/>
    </source>
</evidence>
<dbReference type="Proteomes" id="UP001596220">
    <property type="component" value="Unassembled WGS sequence"/>
</dbReference>
<evidence type="ECO:0000259" key="1">
    <source>
        <dbReference type="Pfam" id="PF09346"/>
    </source>
</evidence>
<keyword evidence="3" id="KW-1185">Reference proteome</keyword>
<organism evidence="2 3">
    <name type="scientific">Saccharothrix lopnurensis</name>
    <dbReference type="NCBI Taxonomy" id="1670621"/>
    <lineage>
        <taxon>Bacteria</taxon>
        <taxon>Bacillati</taxon>
        <taxon>Actinomycetota</taxon>
        <taxon>Actinomycetes</taxon>
        <taxon>Pseudonocardiales</taxon>
        <taxon>Pseudonocardiaceae</taxon>
        <taxon>Saccharothrix</taxon>
    </lineage>
</organism>
<protein>
    <submittedName>
        <fullName evidence="2">SMI1/KNR4 family protein</fullName>
    </submittedName>
</protein>
<dbReference type="EMBL" id="JBHSQO010000002">
    <property type="protein sequence ID" value="MFC6088192.1"/>
    <property type="molecule type" value="Genomic_DNA"/>
</dbReference>
<gene>
    <name evidence="2" type="ORF">ACFP3R_02815</name>
</gene>
<dbReference type="RefSeq" id="WP_380632379.1">
    <property type="nucleotide sequence ID" value="NZ_JBHSQO010000002.1"/>
</dbReference>
<dbReference type="Pfam" id="PF09346">
    <property type="entry name" value="SMI1_KNR4"/>
    <property type="match status" value="1"/>
</dbReference>
<sequence>MLARLEERIGHALPGEYRDHLLEQDGGQLEENDRGSVWFWDHEEADEGRPPAEEDLVELAESWVGFLAGLEPC</sequence>
<feature type="domain" description="Knr4/Smi1-like" evidence="1">
    <location>
        <begin position="2"/>
        <end position="56"/>
    </location>
</feature>
<dbReference type="Gene3D" id="3.40.1580.10">
    <property type="entry name" value="SMI1/KNR4-like"/>
    <property type="match status" value="1"/>
</dbReference>
<comment type="caution">
    <text evidence="2">The sequence shown here is derived from an EMBL/GenBank/DDBJ whole genome shotgun (WGS) entry which is preliminary data.</text>
</comment>
<dbReference type="InterPro" id="IPR018958">
    <property type="entry name" value="Knr4/Smi1-like_dom"/>
</dbReference>
<dbReference type="SUPFAM" id="SSF160631">
    <property type="entry name" value="SMI1/KNR4-like"/>
    <property type="match status" value="1"/>
</dbReference>
<evidence type="ECO:0000313" key="2">
    <source>
        <dbReference type="EMBL" id="MFC6088192.1"/>
    </source>
</evidence>
<dbReference type="InterPro" id="IPR037883">
    <property type="entry name" value="Knr4/Smi1-like_sf"/>
</dbReference>
<name>A0ABW1P0F6_9PSEU</name>
<reference evidence="3" key="1">
    <citation type="journal article" date="2019" name="Int. J. Syst. Evol. Microbiol.">
        <title>The Global Catalogue of Microorganisms (GCM) 10K type strain sequencing project: providing services to taxonomists for standard genome sequencing and annotation.</title>
        <authorList>
            <consortium name="The Broad Institute Genomics Platform"/>
            <consortium name="The Broad Institute Genome Sequencing Center for Infectious Disease"/>
            <person name="Wu L."/>
            <person name="Ma J."/>
        </authorList>
    </citation>
    <scope>NUCLEOTIDE SEQUENCE [LARGE SCALE GENOMIC DNA]</scope>
    <source>
        <strain evidence="3">CGMCC 4.7246</strain>
    </source>
</reference>